<evidence type="ECO:0000259" key="3">
    <source>
        <dbReference type="PROSITE" id="PS01124"/>
    </source>
</evidence>
<dbReference type="Pfam" id="PF06719">
    <property type="entry name" value="AraC_N"/>
    <property type="match status" value="1"/>
</dbReference>
<gene>
    <name evidence="4" type="ORF">NDM98_19150</name>
</gene>
<sequence length="298" mass="34123">MEKQKELAQFIQQFCDKDGIFSTDIPCLHFIRVSHKLEPLYQIHKPALCIVAQGTKVVIMAEEIYQYDPSKYLVVSVDLPLSGEIIEASEELPYLCLRLDFESKQIFDILKESEQLKIKETDSHRGLFVSNIHSSLLDAVLRLVHLLDTPEDISVLAPSVIREILYRILQGDQGRSVKQVAMIGSHAERVVNVIKQIKQEFTRPIGIKRLASIANMSESSLHHHFKQVTGSTPLQYQKQLRLQEARRLMLSQTIDAANASFQVGYESPSQFSREYARLFGLPPIRDMQRIRNINQINL</sequence>
<organism evidence="4 5">
    <name type="scientific">Alkalicoccobacillus plakortidis</name>
    <dbReference type="NCBI Taxonomy" id="444060"/>
    <lineage>
        <taxon>Bacteria</taxon>
        <taxon>Bacillati</taxon>
        <taxon>Bacillota</taxon>
        <taxon>Bacilli</taxon>
        <taxon>Bacillales</taxon>
        <taxon>Bacillaceae</taxon>
        <taxon>Alkalicoccobacillus</taxon>
    </lineage>
</organism>
<dbReference type="Pfam" id="PF12833">
    <property type="entry name" value="HTH_18"/>
    <property type="match status" value="1"/>
</dbReference>
<dbReference type="InterPro" id="IPR009057">
    <property type="entry name" value="Homeodomain-like_sf"/>
</dbReference>
<evidence type="ECO:0000313" key="4">
    <source>
        <dbReference type="EMBL" id="MCM2677345.1"/>
    </source>
</evidence>
<evidence type="ECO:0000313" key="5">
    <source>
        <dbReference type="Proteomes" id="UP001203665"/>
    </source>
</evidence>
<accession>A0ABT0XN70</accession>
<dbReference type="PROSITE" id="PS01124">
    <property type="entry name" value="HTH_ARAC_FAMILY_2"/>
    <property type="match status" value="1"/>
</dbReference>
<dbReference type="PANTHER" id="PTHR43436">
    <property type="entry name" value="ARAC-FAMILY TRANSCRIPTIONAL REGULATOR"/>
    <property type="match status" value="1"/>
</dbReference>
<protein>
    <submittedName>
        <fullName evidence="4">AraC family transcriptional regulator</fullName>
    </submittedName>
</protein>
<dbReference type="EMBL" id="JAMQJY010000003">
    <property type="protein sequence ID" value="MCM2677345.1"/>
    <property type="molecule type" value="Genomic_DNA"/>
</dbReference>
<feature type="domain" description="HTH araC/xylS-type" evidence="3">
    <location>
        <begin position="191"/>
        <end position="289"/>
    </location>
</feature>
<name>A0ABT0XN70_9BACI</name>
<keyword evidence="2" id="KW-0804">Transcription</keyword>
<dbReference type="InterPro" id="IPR018060">
    <property type="entry name" value="HTH_AraC"/>
</dbReference>
<dbReference type="Proteomes" id="UP001203665">
    <property type="component" value="Unassembled WGS sequence"/>
</dbReference>
<dbReference type="InterPro" id="IPR009594">
    <property type="entry name" value="Tscrpt_reg_HTH_AraC_N"/>
</dbReference>
<dbReference type="PANTHER" id="PTHR43436:SF1">
    <property type="entry name" value="TRANSCRIPTIONAL REGULATORY PROTEIN"/>
    <property type="match status" value="1"/>
</dbReference>
<keyword evidence="1" id="KW-0805">Transcription regulation</keyword>
<comment type="caution">
    <text evidence="4">The sequence shown here is derived from an EMBL/GenBank/DDBJ whole genome shotgun (WGS) entry which is preliminary data.</text>
</comment>
<evidence type="ECO:0000256" key="1">
    <source>
        <dbReference type="ARBA" id="ARBA00023015"/>
    </source>
</evidence>
<dbReference type="SUPFAM" id="SSF46689">
    <property type="entry name" value="Homeodomain-like"/>
    <property type="match status" value="2"/>
</dbReference>
<proteinExistence type="predicted"/>
<dbReference type="SMART" id="SM00342">
    <property type="entry name" value="HTH_ARAC"/>
    <property type="match status" value="1"/>
</dbReference>
<reference evidence="4" key="1">
    <citation type="submission" date="2022-06" db="EMBL/GenBank/DDBJ databases">
        <title>Alkalicoccobacillus porphyridii sp. nov., isolated from a marine red alga, Porphyridium purpureum and reclassification of Shouchella plakortidis and Shouchella gibsonii as Alkalicoccobacillus plakortidis comb. nov. and Alkalicoccobacillus gibsonii comb. nov.</title>
        <authorList>
            <person name="Kim K.H."/>
            <person name="Lee J.K."/>
            <person name="Han D.M."/>
            <person name="Baek J.H."/>
            <person name="Jeon C.O."/>
        </authorList>
    </citation>
    <scope>NUCLEOTIDE SEQUENCE</scope>
    <source>
        <strain evidence="4">DSM 19153</strain>
    </source>
</reference>
<keyword evidence="5" id="KW-1185">Reference proteome</keyword>
<dbReference type="Gene3D" id="1.10.10.60">
    <property type="entry name" value="Homeodomain-like"/>
    <property type="match status" value="2"/>
</dbReference>
<evidence type="ECO:0000256" key="2">
    <source>
        <dbReference type="ARBA" id="ARBA00023163"/>
    </source>
</evidence>